<dbReference type="AlphaFoldDB" id="A0A2V2YWR4"/>
<dbReference type="PANTHER" id="PTHR48079:SF9">
    <property type="entry name" value="PUTATIVE-RELATED"/>
    <property type="match status" value="1"/>
</dbReference>
<dbReference type="Proteomes" id="UP000246635">
    <property type="component" value="Unassembled WGS sequence"/>
</dbReference>
<dbReference type="InterPro" id="IPR051783">
    <property type="entry name" value="NAD(P)-dependent_oxidoreduct"/>
</dbReference>
<reference evidence="2 3" key="1">
    <citation type="submission" date="2018-05" db="EMBL/GenBank/DDBJ databases">
        <title>Genomic Encyclopedia of Type Strains, Phase III (KMG-III): the genomes of soil and plant-associated and newly described type strains.</title>
        <authorList>
            <person name="Whitman W."/>
        </authorList>
    </citation>
    <scope>NUCLEOTIDE SEQUENCE [LARGE SCALE GENOMIC DNA]</scope>
    <source>
        <strain evidence="2 3">CECT 5696</strain>
    </source>
</reference>
<dbReference type="Pfam" id="PF01370">
    <property type="entry name" value="Epimerase"/>
    <property type="match status" value="1"/>
</dbReference>
<feature type="domain" description="NAD-dependent epimerase/dehydratase" evidence="1">
    <location>
        <begin position="3"/>
        <end position="216"/>
    </location>
</feature>
<evidence type="ECO:0000313" key="2">
    <source>
        <dbReference type="EMBL" id="PWW06187.1"/>
    </source>
</evidence>
<accession>A0A2V2YWR4</accession>
<name>A0A2V2YWR4_9BACL</name>
<keyword evidence="3" id="KW-1185">Reference proteome</keyword>
<gene>
    <name evidence="2" type="ORF">DFQ01_10388</name>
</gene>
<protein>
    <submittedName>
        <fullName evidence="2">Nucleoside-diphosphate-sugar epimerase</fullName>
    </submittedName>
</protein>
<dbReference type="Gene3D" id="3.40.50.720">
    <property type="entry name" value="NAD(P)-binding Rossmann-like Domain"/>
    <property type="match status" value="1"/>
</dbReference>
<dbReference type="SUPFAM" id="SSF51735">
    <property type="entry name" value="NAD(P)-binding Rossmann-fold domains"/>
    <property type="match status" value="1"/>
</dbReference>
<comment type="caution">
    <text evidence="2">The sequence shown here is derived from an EMBL/GenBank/DDBJ whole genome shotgun (WGS) entry which is preliminary data.</text>
</comment>
<dbReference type="InterPro" id="IPR036291">
    <property type="entry name" value="NAD(P)-bd_dom_sf"/>
</dbReference>
<dbReference type="InterPro" id="IPR001509">
    <property type="entry name" value="Epimerase_deHydtase"/>
</dbReference>
<dbReference type="EMBL" id="QGTQ01000003">
    <property type="protein sequence ID" value="PWW06187.1"/>
    <property type="molecule type" value="Genomic_DNA"/>
</dbReference>
<evidence type="ECO:0000259" key="1">
    <source>
        <dbReference type="Pfam" id="PF01370"/>
    </source>
</evidence>
<proteinExistence type="predicted"/>
<organism evidence="2 3">
    <name type="scientific">Paenibacillus cellulosilyticus</name>
    <dbReference type="NCBI Taxonomy" id="375489"/>
    <lineage>
        <taxon>Bacteria</taxon>
        <taxon>Bacillati</taxon>
        <taxon>Bacillota</taxon>
        <taxon>Bacilli</taxon>
        <taxon>Bacillales</taxon>
        <taxon>Paenibacillaceae</taxon>
        <taxon>Paenibacillus</taxon>
    </lineage>
</organism>
<dbReference type="CDD" id="cd05262">
    <property type="entry name" value="SDR_a7"/>
    <property type="match status" value="1"/>
</dbReference>
<dbReference type="RefSeq" id="WP_110042892.1">
    <property type="nucleotide sequence ID" value="NZ_CP054609.1"/>
</dbReference>
<sequence>MRIFVTGATGFIGSAVVNELIEAGHQVVGLARSDKAAESLTAVGASVHFGALDDLDSLHKGAAEADGVIHLGFKTDFADFSDAVAADLRAVETFGAALEGSNKPFVFTTGTLVVAWSNPEPILGTEDIPVDSNVPRGAAENAAISLADRGVRSSVVRLAPTVHGPGDHGFISMLIDIAREKGFSAYVGDGYNRWPAVHRLDASRLYRLAAESASAGSRLHAVGEEGIQFCDIAGAIGRNLNLPVVSISPEEAEAHFGFLGPFTFTDNPMSNTLTRERLGWRPVHPALIPDIEQGHYFNN</sequence>
<dbReference type="GO" id="GO:0004029">
    <property type="term" value="F:aldehyde dehydrogenase (NAD+) activity"/>
    <property type="evidence" value="ECO:0007669"/>
    <property type="project" value="TreeGrafter"/>
</dbReference>
<dbReference type="GO" id="GO:0005737">
    <property type="term" value="C:cytoplasm"/>
    <property type="evidence" value="ECO:0007669"/>
    <property type="project" value="TreeGrafter"/>
</dbReference>
<dbReference type="PANTHER" id="PTHR48079">
    <property type="entry name" value="PROTEIN YEEZ"/>
    <property type="match status" value="1"/>
</dbReference>
<dbReference type="OrthoDB" id="9807212at2"/>
<evidence type="ECO:0000313" key="3">
    <source>
        <dbReference type="Proteomes" id="UP000246635"/>
    </source>
</evidence>